<accession>A0ABS5VWU1</accession>
<dbReference type="InterPro" id="IPR047121">
    <property type="entry name" value="YjiB-like"/>
</dbReference>
<dbReference type="SMART" id="SM00835">
    <property type="entry name" value="Cupin_1"/>
    <property type="match status" value="1"/>
</dbReference>
<evidence type="ECO:0000259" key="1">
    <source>
        <dbReference type="SMART" id="SM00835"/>
    </source>
</evidence>
<dbReference type="PANTHER" id="PTHR36448">
    <property type="entry name" value="BLR7373 PROTEIN"/>
    <property type="match status" value="1"/>
</dbReference>
<sequence length="179" mass="19677">MKSLEEATAPIQLINIVQHLIHEDGTFPNNSRLPLLIYKSALQATDRKTVEELFESNRWINSWEGGIFDYHHYHSTAHEVLAVTSGNARIQFGGPGGIAISLDQGDVAIIPAGVAHKCLESAADFKVVGAYPEGQLYNILYGKDGERPVADENIKSLPLPESDPILGFDGPLMKNWRLS</sequence>
<dbReference type="InterPro" id="IPR013096">
    <property type="entry name" value="Cupin_2"/>
</dbReference>
<dbReference type="Pfam" id="PF07883">
    <property type="entry name" value="Cupin_2"/>
    <property type="match status" value="1"/>
</dbReference>
<feature type="domain" description="Cupin type-1" evidence="1">
    <location>
        <begin position="40"/>
        <end position="151"/>
    </location>
</feature>
<dbReference type="InterPro" id="IPR014500">
    <property type="entry name" value="UCP019307_cupin"/>
</dbReference>
<name>A0ABS5VWU1_9BACT</name>
<evidence type="ECO:0000313" key="2">
    <source>
        <dbReference type="EMBL" id="MBT1705701.1"/>
    </source>
</evidence>
<protein>
    <submittedName>
        <fullName evidence="2">Cupin</fullName>
    </submittedName>
</protein>
<organism evidence="2 3">
    <name type="scientific">Chryseosolibacter indicus</name>
    <dbReference type="NCBI Taxonomy" id="2782351"/>
    <lineage>
        <taxon>Bacteria</taxon>
        <taxon>Pseudomonadati</taxon>
        <taxon>Bacteroidota</taxon>
        <taxon>Cytophagia</taxon>
        <taxon>Cytophagales</taxon>
        <taxon>Chryseotaleaceae</taxon>
        <taxon>Chryseosolibacter</taxon>
    </lineage>
</organism>
<dbReference type="SUPFAM" id="SSF51182">
    <property type="entry name" value="RmlC-like cupins"/>
    <property type="match status" value="1"/>
</dbReference>
<dbReference type="InterPro" id="IPR014710">
    <property type="entry name" value="RmlC-like_jellyroll"/>
</dbReference>
<dbReference type="PIRSF" id="PIRSF019307">
    <property type="entry name" value="UCP019307"/>
    <property type="match status" value="1"/>
</dbReference>
<dbReference type="Gene3D" id="2.60.120.10">
    <property type="entry name" value="Jelly Rolls"/>
    <property type="match status" value="1"/>
</dbReference>
<dbReference type="CDD" id="cd02219">
    <property type="entry name" value="cupin_YjlB-like"/>
    <property type="match status" value="1"/>
</dbReference>
<gene>
    <name evidence="2" type="ORF">KK060_20590</name>
</gene>
<evidence type="ECO:0000313" key="3">
    <source>
        <dbReference type="Proteomes" id="UP000772618"/>
    </source>
</evidence>
<dbReference type="RefSeq" id="WP_254155734.1">
    <property type="nucleotide sequence ID" value="NZ_JAHESD010000064.1"/>
</dbReference>
<dbReference type="InterPro" id="IPR011051">
    <property type="entry name" value="RmlC_Cupin_sf"/>
</dbReference>
<proteinExistence type="predicted"/>
<dbReference type="PANTHER" id="PTHR36448:SF2">
    <property type="entry name" value="CUPIN TYPE-1 DOMAIN-CONTAINING PROTEIN"/>
    <property type="match status" value="1"/>
</dbReference>
<comment type="caution">
    <text evidence="2">The sequence shown here is derived from an EMBL/GenBank/DDBJ whole genome shotgun (WGS) entry which is preliminary data.</text>
</comment>
<dbReference type="EMBL" id="JAHESD010000064">
    <property type="protein sequence ID" value="MBT1705701.1"/>
    <property type="molecule type" value="Genomic_DNA"/>
</dbReference>
<keyword evidence="3" id="KW-1185">Reference proteome</keyword>
<reference evidence="2 3" key="1">
    <citation type="submission" date="2021-05" db="EMBL/GenBank/DDBJ databases">
        <title>A Polyphasic approach of four new species of the genus Ohtaekwangia: Ohtaekwangia histidinii sp. nov., Ohtaekwangia cretensis sp. nov., Ohtaekwangia indiensis sp. nov., Ohtaekwangia reichenbachii sp. nov. from diverse environment.</title>
        <authorList>
            <person name="Octaviana S."/>
        </authorList>
    </citation>
    <scope>NUCLEOTIDE SEQUENCE [LARGE SCALE GENOMIC DNA]</scope>
    <source>
        <strain evidence="2 3">PWU20</strain>
    </source>
</reference>
<dbReference type="Proteomes" id="UP000772618">
    <property type="component" value="Unassembled WGS sequence"/>
</dbReference>
<dbReference type="InterPro" id="IPR006045">
    <property type="entry name" value="Cupin_1"/>
</dbReference>